<gene>
    <name evidence="9" type="ORF">EX30DRAFT_328704</name>
</gene>
<evidence type="ECO:0000256" key="3">
    <source>
        <dbReference type="ARBA" id="ARBA00022692"/>
    </source>
</evidence>
<proteinExistence type="inferred from homology"/>
<dbReference type="SUPFAM" id="SSF144091">
    <property type="entry name" value="Rhomboid-like"/>
    <property type="match status" value="1"/>
</dbReference>
<dbReference type="GO" id="GO:0006950">
    <property type="term" value="P:response to stress"/>
    <property type="evidence" value="ECO:0007669"/>
    <property type="project" value="UniProtKB-ARBA"/>
</dbReference>
<feature type="transmembrane region" description="Helical" evidence="7">
    <location>
        <begin position="117"/>
        <end position="134"/>
    </location>
</feature>
<name>A0A4S2N151_9PEZI</name>
<dbReference type="Proteomes" id="UP000298138">
    <property type="component" value="Unassembled WGS sequence"/>
</dbReference>
<keyword evidence="4 7" id="KW-0256">Endoplasmic reticulum</keyword>
<dbReference type="InParanoid" id="A0A4S2N151"/>
<evidence type="ECO:0000256" key="5">
    <source>
        <dbReference type="ARBA" id="ARBA00022989"/>
    </source>
</evidence>
<comment type="similarity">
    <text evidence="2 7">Belongs to the derlin family.</text>
</comment>
<feature type="transmembrane region" description="Helical" evidence="7">
    <location>
        <begin position="93"/>
        <end position="111"/>
    </location>
</feature>
<dbReference type="AlphaFoldDB" id="A0A4S2N151"/>
<accession>A0A4S2N151</accession>
<evidence type="ECO:0000313" key="10">
    <source>
        <dbReference type="Proteomes" id="UP000298138"/>
    </source>
</evidence>
<sequence length="267" mass="29299">MADIASLLQNLEPISRNIALTSFVLSFSSLALGILDAYRLVYLPQAIFNFTKPEIWRLATSLVLSSPGFGIILDPYFIYMYGSSCERTRFRRFSGDYPFFLVFVSVIIIALNHYVTGFVTFTSPLILALCYYHVAFEPSSARGQIFMFQIPIKFMPLAMLVMAGLQGGMPAVIHGATGAVAAHAYLFLTEIWPKSGSGNGESLIKTPRWFVRLFAERQDRGPPEIRVRRNTVVQEGVRVGGDAGATGSSATQGRPGGAFRGTGHRLG</sequence>
<evidence type="ECO:0000256" key="7">
    <source>
        <dbReference type="RuleBase" id="RU363059"/>
    </source>
</evidence>
<protein>
    <recommendedName>
        <fullName evidence="7">Derlin</fullName>
    </recommendedName>
</protein>
<dbReference type="STRING" id="341454.A0A4S2N151"/>
<keyword evidence="3 7" id="KW-0812">Transmembrane</keyword>
<organism evidence="9 10">
    <name type="scientific">Ascodesmis nigricans</name>
    <dbReference type="NCBI Taxonomy" id="341454"/>
    <lineage>
        <taxon>Eukaryota</taxon>
        <taxon>Fungi</taxon>
        <taxon>Dikarya</taxon>
        <taxon>Ascomycota</taxon>
        <taxon>Pezizomycotina</taxon>
        <taxon>Pezizomycetes</taxon>
        <taxon>Pezizales</taxon>
        <taxon>Ascodesmidaceae</taxon>
        <taxon>Ascodesmis</taxon>
    </lineage>
</organism>
<feature type="region of interest" description="Disordered" evidence="8">
    <location>
        <begin position="238"/>
        <end position="267"/>
    </location>
</feature>
<evidence type="ECO:0000256" key="2">
    <source>
        <dbReference type="ARBA" id="ARBA00008917"/>
    </source>
</evidence>
<dbReference type="PANTHER" id="PTHR11009">
    <property type="entry name" value="DER1-LIKE PROTEIN, DERLIN"/>
    <property type="match status" value="1"/>
</dbReference>
<reference evidence="9 10" key="1">
    <citation type="submission" date="2019-04" db="EMBL/GenBank/DDBJ databases">
        <title>Comparative genomics and transcriptomics to analyze fruiting body development in filamentous ascomycetes.</title>
        <authorList>
            <consortium name="DOE Joint Genome Institute"/>
            <person name="Lutkenhaus R."/>
            <person name="Traeger S."/>
            <person name="Breuer J."/>
            <person name="Kuo A."/>
            <person name="Lipzen A."/>
            <person name="Pangilinan J."/>
            <person name="Dilworth D."/>
            <person name="Sandor L."/>
            <person name="Poggeler S."/>
            <person name="Barry K."/>
            <person name="Grigoriev I.V."/>
            <person name="Nowrousian M."/>
        </authorList>
    </citation>
    <scope>NUCLEOTIDE SEQUENCE [LARGE SCALE GENOMIC DNA]</scope>
    <source>
        <strain evidence="9 10">CBS 389.68</strain>
    </source>
</reference>
<comment type="subcellular location">
    <subcellularLocation>
        <location evidence="1 7">Endoplasmic reticulum membrane</location>
        <topology evidence="1 7">Multi-pass membrane protein</topology>
    </subcellularLocation>
</comment>
<dbReference type="EMBL" id="ML220114">
    <property type="protein sequence ID" value="TGZ82848.1"/>
    <property type="molecule type" value="Genomic_DNA"/>
</dbReference>
<evidence type="ECO:0000313" key="9">
    <source>
        <dbReference type="EMBL" id="TGZ82848.1"/>
    </source>
</evidence>
<feature type="transmembrane region" description="Helical" evidence="7">
    <location>
        <begin position="55"/>
        <end position="81"/>
    </location>
</feature>
<keyword evidence="5 7" id="KW-1133">Transmembrane helix</keyword>
<dbReference type="InterPro" id="IPR007599">
    <property type="entry name" value="DER1"/>
</dbReference>
<keyword evidence="10" id="KW-1185">Reference proteome</keyword>
<dbReference type="InterPro" id="IPR035952">
    <property type="entry name" value="Rhomboid-like_sf"/>
</dbReference>
<evidence type="ECO:0000256" key="4">
    <source>
        <dbReference type="ARBA" id="ARBA00022824"/>
    </source>
</evidence>
<feature type="transmembrane region" description="Helical" evidence="7">
    <location>
        <begin position="18"/>
        <end position="35"/>
    </location>
</feature>
<dbReference type="OrthoDB" id="19102at2759"/>
<comment type="function">
    <text evidence="7">May be involved in the degradation of misfolded endoplasmic reticulum (ER) luminal proteins.</text>
</comment>
<evidence type="ECO:0000256" key="8">
    <source>
        <dbReference type="SAM" id="MobiDB-lite"/>
    </source>
</evidence>
<evidence type="ECO:0000256" key="1">
    <source>
        <dbReference type="ARBA" id="ARBA00004477"/>
    </source>
</evidence>
<evidence type="ECO:0000256" key="6">
    <source>
        <dbReference type="ARBA" id="ARBA00023136"/>
    </source>
</evidence>
<keyword evidence="6 7" id="KW-0472">Membrane</keyword>
<dbReference type="GO" id="GO:0005789">
    <property type="term" value="C:endoplasmic reticulum membrane"/>
    <property type="evidence" value="ECO:0007669"/>
    <property type="project" value="UniProtKB-SubCell"/>
</dbReference>
<dbReference type="Pfam" id="PF04511">
    <property type="entry name" value="DER1"/>
    <property type="match status" value="1"/>
</dbReference>